<dbReference type="PANTHER" id="PTHR43063:SF1">
    <property type="entry name" value="4FE-4S CLUSTER CONTAINING PARA FAMILY ATPASE PROTEIN"/>
    <property type="match status" value="1"/>
</dbReference>
<dbReference type="PROSITE" id="PS00198">
    <property type="entry name" value="4FE4S_FER_1"/>
    <property type="match status" value="1"/>
</dbReference>
<dbReference type="RefSeq" id="WP_073040133.1">
    <property type="nucleotide sequence ID" value="NZ_FQVB01000026.1"/>
</dbReference>
<keyword evidence="2" id="KW-0408">Iron</keyword>
<dbReference type="GO" id="GO:0046872">
    <property type="term" value="F:metal ion binding"/>
    <property type="evidence" value="ECO:0007669"/>
    <property type="project" value="UniProtKB-KW"/>
</dbReference>
<dbReference type="InterPro" id="IPR017896">
    <property type="entry name" value="4Fe4S_Fe-S-bd"/>
</dbReference>
<feature type="domain" description="4Fe-4S ferredoxin-type" evidence="4">
    <location>
        <begin position="88"/>
        <end position="116"/>
    </location>
</feature>
<dbReference type="CDD" id="cd03110">
    <property type="entry name" value="SIMIBI_bact_arch"/>
    <property type="match status" value="1"/>
</dbReference>
<dbReference type="OrthoDB" id="9778602at2"/>
<sequence>MIIAVASGKGGTGKTTVACNLAVALERPVTLLDCDVEQPNAHLFLHPRWTGSEPFHVDVPEIDAERCNLCGACQEICQFNAIAILPEIAMTFPELCHSCGGCALVCEEDAIRWSKRLVGEVRRGWRGLVTFVEGRLRVGEAMAPPLIRKVREEHAPDGDLTIIDAPPGTSCPVVTSLWGTDFALLVTEPTPFGLNDLELAVGVVRKLDLPMGLVINRCDIGDRRVHDFARRQDIPILLEVPFDRRAAEAYARGNLLVEVLPQWKEHMDHLYGRIVEIVRSHGPAARKEPAA</sequence>
<evidence type="ECO:0000256" key="1">
    <source>
        <dbReference type="ARBA" id="ARBA00022723"/>
    </source>
</evidence>
<evidence type="ECO:0000313" key="5">
    <source>
        <dbReference type="EMBL" id="SHF74861.1"/>
    </source>
</evidence>
<name>A0A1M5E731_9BACT</name>
<organism evidence="5 6">
    <name type="scientific">Desulfacinum infernum DSM 9756</name>
    <dbReference type="NCBI Taxonomy" id="1121391"/>
    <lineage>
        <taxon>Bacteria</taxon>
        <taxon>Pseudomonadati</taxon>
        <taxon>Thermodesulfobacteriota</taxon>
        <taxon>Syntrophobacteria</taxon>
        <taxon>Syntrophobacterales</taxon>
        <taxon>Syntrophobacteraceae</taxon>
        <taxon>Desulfacinum</taxon>
    </lineage>
</organism>
<proteinExistence type="predicted"/>
<keyword evidence="3" id="KW-0411">Iron-sulfur</keyword>
<keyword evidence="6" id="KW-1185">Reference proteome</keyword>
<dbReference type="Gene3D" id="3.40.50.300">
    <property type="entry name" value="P-loop containing nucleotide triphosphate hydrolases"/>
    <property type="match status" value="1"/>
</dbReference>
<evidence type="ECO:0000256" key="3">
    <source>
        <dbReference type="ARBA" id="ARBA00023014"/>
    </source>
</evidence>
<dbReference type="SUPFAM" id="SSF52540">
    <property type="entry name" value="P-loop containing nucleoside triphosphate hydrolases"/>
    <property type="match status" value="1"/>
</dbReference>
<dbReference type="Proteomes" id="UP000184076">
    <property type="component" value="Unassembled WGS sequence"/>
</dbReference>
<dbReference type="AlphaFoldDB" id="A0A1M5E731"/>
<feature type="domain" description="4Fe-4S ferredoxin-type" evidence="4">
    <location>
        <begin position="58"/>
        <end position="87"/>
    </location>
</feature>
<dbReference type="InterPro" id="IPR002586">
    <property type="entry name" value="CobQ/CobB/MinD/ParA_Nub-bd_dom"/>
</dbReference>
<accession>A0A1M5E731</accession>
<dbReference type="PANTHER" id="PTHR43063">
    <property type="entry name" value="4FE-4S CLUSTER CONTAINING PARA FAMILY ATPASE PROTEIN"/>
    <property type="match status" value="1"/>
</dbReference>
<evidence type="ECO:0000256" key="2">
    <source>
        <dbReference type="ARBA" id="ARBA00023004"/>
    </source>
</evidence>
<dbReference type="EMBL" id="FQVB01000026">
    <property type="protein sequence ID" value="SHF74861.1"/>
    <property type="molecule type" value="Genomic_DNA"/>
</dbReference>
<dbReference type="Gene3D" id="3.30.70.20">
    <property type="match status" value="1"/>
</dbReference>
<dbReference type="PROSITE" id="PS51379">
    <property type="entry name" value="4FE4S_FER_2"/>
    <property type="match status" value="2"/>
</dbReference>
<dbReference type="GO" id="GO:0051536">
    <property type="term" value="F:iron-sulfur cluster binding"/>
    <property type="evidence" value="ECO:0007669"/>
    <property type="project" value="UniProtKB-KW"/>
</dbReference>
<keyword evidence="1" id="KW-0479">Metal-binding</keyword>
<dbReference type="InterPro" id="IPR027417">
    <property type="entry name" value="P-loop_NTPase"/>
</dbReference>
<reference evidence="6" key="1">
    <citation type="submission" date="2016-11" db="EMBL/GenBank/DDBJ databases">
        <authorList>
            <person name="Varghese N."/>
            <person name="Submissions S."/>
        </authorList>
    </citation>
    <scope>NUCLEOTIDE SEQUENCE [LARGE SCALE GENOMIC DNA]</scope>
    <source>
        <strain evidence="6">DSM 9756</strain>
    </source>
</reference>
<dbReference type="Pfam" id="PF01656">
    <property type="entry name" value="CbiA"/>
    <property type="match status" value="1"/>
</dbReference>
<dbReference type="InterPro" id="IPR017900">
    <property type="entry name" value="4Fe4S_Fe_S_CS"/>
</dbReference>
<protein>
    <submittedName>
        <fullName evidence="5">MinD superfamily P-loop ATPase, contains an inserted ferredoxin domain</fullName>
    </submittedName>
</protein>
<evidence type="ECO:0000259" key="4">
    <source>
        <dbReference type="PROSITE" id="PS51379"/>
    </source>
</evidence>
<gene>
    <name evidence="5" type="ORF">SAMN02745206_02582</name>
</gene>
<evidence type="ECO:0000313" key="6">
    <source>
        <dbReference type="Proteomes" id="UP000184076"/>
    </source>
</evidence>
<dbReference type="STRING" id="1121391.SAMN02745206_02582"/>
<dbReference type="Pfam" id="PF00037">
    <property type="entry name" value="Fer4"/>
    <property type="match status" value="1"/>
</dbReference>